<feature type="transmembrane region" description="Helical" evidence="1">
    <location>
        <begin position="328"/>
        <end position="346"/>
    </location>
</feature>
<feature type="transmembrane region" description="Helical" evidence="1">
    <location>
        <begin position="264"/>
        <end position="289"/>
    </location>
</feature>
<reference evidence="3 4" key="1">
    <citation type="journal article" date="2016" name="Nat. Commun.">
        <title>Thousands of microbial genomes shed light on interconnected biogeochemical processes in an aquifer system.</title>
        <authorList>
            <person name="Anantharaman K."/>
            <person name="Brown C.T."/>
            <person name="Hug L.A."/>
            <person name="Sharon I."/>
            <person name="Castelle C.J."/>
            <person name="Probst A.J."/>
            <person name="Thomas B.C."/>
            <person name="Singh A."/>
            <person name="Wilkins M.J."/>
            <person name="Karaoz U."/>
            <person name="Brodie E.L."/>
            <person name="Williams K.H."/>
            <person name="Hubbard S.S."/>
            <person name="Banfield J.F."/>
        </authorList>
    </citation>
    <scope>NUCLEOTIDE SEQUENCE [LARGE SCALE GENOMIC DNA]</scope>
</reference>
<keyword evidence="1" id="KW-0812">Transmembrane</keyword>
<gene>
    <name evidence="3" type="ORF">A2392_01965</name>
</gene>
<dbReference type="AlphaFoldDB" id="A0A1F6FK22"/>
<comment type="caution">
    <text evidence="3">The sequence shown here is derived from an EMBL/GenBank/DDBJ whole genome shotgun (WGS) entry which is preliminary data.</text>
</comment>
<feature type="transmembrane region" description="Helical" evidence="1">
    <location>
        <begin position="225"/>
        <end position="244"/>
    </location>
</feature>
<evidence type="ECO:0000313" key="3">
    <source>
        <dbReference type="EMBL" id="OGG86206.1"/>
    </source>
</evidence>
<evidence type="ECO:0000259" key="2">
    <source>
        <dbReference type="Pfam" id="PF26514"/>
    </source>
</evidence>
<name>A0A1F6FK22_9BACT</name>
<dbReference type="InterPro" id="IPR058486">
    <property type="entry name" value="DUF8173"/>
</dbReference>
<evidence type="ECO:0000256" key="1">
    <source>
        <dbReference type="SAM" id="Phobius"/>
    </source>
</evidence>
<organism evidence="3 4">
    <name type="scientific">Candidatus Kaiserbacteria bacterium RIFOXYB1_FULL_46_14</name>
    <dbReference type="NCBI Taxonomy" id="1798531"/>
    <lineage>
        <taxon>Bacteria</taxon>
        <taxon>Candidatus Kaiseribacteriota</taxon>
    </lineage>
</organism>
<dbReference type="EMBL" id="MFMS01000002">
    <property type="protein sequence ID" value="OGG86206.1"/>
    <property type="molecule type" value="Genomic_DNA"/>
</dbReference>
<keyword evidence="1" id="KW-1133">Transmembrane helix</keyword>
<keyword evidence="1" id="KW-0472">Membrane</keyword>
<accession>A0A1F6FK22</accession>
<feature type="domain" description="DUF8173" evidence="2">
    <location>
        <begin position="249"/>
        <end position="365"/>
    </location>
</feature>
<proteinExistence type="predicted"/>
<sequence length="375" mass="39843">MKNLNLKSITASSGLFAILVLAIFPLFASAETVVRTGSNVSVSASQIVENDFYAAAGGVTHSGEVRGDMYVIAGSVTVNGQIGEDLTVMGGTTNVHNTVGDDLRVIGGEVVIAGEVKDDVFVLGGQLHILSTAKIGGNVYFYGGEAVIEGNVLGTVMGQADRFTVNSAVGGVDVIGTLELQDSAVVKGDVRYQSEQDVTRSQGATVAGDVARADVAISDSKEGNFSLFAMVAWFFTTLCLFFLFRGRIEHLWHLLRREPAKSGLFGLTAIIAGPVLSFILLVTVLGVWIGFLTLLTSVLLVLTSMLLLPIIIGRLVVSFFPKWDKMNFVTVLVGFVATTLLCSLPWFGGLFIFIALVMTVGAIAYSVYLSVRNLV</sequence>
<feature type="transmembrane region" description="Helical" evidence="1">
    <location>
        <begin position="352"/>
        <end position="371"/>
    </location>
</feature>
<protein>
    <recommendedName>
        <fullName evidence="2">DUF8173 domain-containing protein</fullName>
    </recommendedName>
</protein>
<dbReference type="Proteomes" id="UP000177395">
    <property type="component" value="Unassembled WGS sequence"/>
</dbReference>
<dbReference type="Pfam" id="PF26514">
    <property type="entry name" value="DUF8173"/>
    <property type="match status" value="1"/>
</dbReference>
<feature type="transmembrane region" description="Helical" evidence="1">
    <location>
        <begin position="295"/>
        <end position="316"/>
    </location>
</feature>
<dbReference type="STRING" id="1798531.A2392_01965"/>
<evidence type="ECO:0000313" key="4">
    <source>
        <dbReference type="Proteomes" id="UP000177395"/>
    </source>
</evidence>